<keyword evidence="2" id="KW-1185">Reference proteome</keyword>
<reference evidence="1 2" key="1">
    <citation type="submission" date="2024-02" db="EMBL/GenBank/DDBJ databases">
        <authorList>
            <person name="Vignale AGUSTIN F."/>
            <person name="Sosa J E."/>
            <person name="Modenutti C."/>
        </authorList>
    </citation>
    <scope>NUCLEOTIDE SEQUENCE [LARGE SCALE GENOMIC DNA]</scope>
</reference>
<sequence>MSDYTVKVEVARPANKQKPAAGPVYRYIYAKDGLMKLPAGMESPWDFFSESVKRNPKSHMLGCRQSTDGKVGPYTWLTCEEVYDASLQIGSVIRRCGVNPVPMWWSSLSTTQKSQ</sequence>
<organism evidence="1 2">
    <name type="scientific">Ilex paraguariensis</name>
    <name type="common">yerba mate</name>
    <dbReference type="NCBI Taxonomy" id="185542"/>
    <lineage>
        <taxon>Eukaryota</taxon>
        <taxon>Viridiplantae</taxon>
        <taxon>Streptophyta</taxon>
        <taxon>Embryophyta</taxon>
        <taxon>Tracheophyta</taxon>
        <taxon>Spermatophyta</taxon>
        <taxon>Magnoliopsida</taxon>
        <taxon>eudicotyledons</taxon>
        <taxon>Gunneridae</taxon>
        <taxon>Pentapetalae</taxon>
        <taxon>asterids</taxon>
        <taxon>campanulids</taxon>
        <taxon>Aquifoliales</taxon>
        <taxon>Aquifoliaceae</taxon>
        <taxon>Ilex</taxon>
    </lineage>
</organism>
<accession>A0ABC8R6G8</accession>
<name>A0ABC8R6G8_9AQUA</name>
<dbReference type="AlphaFoldDB" id="A0ABC8R6G8"/>
<evidence type="ECO:0000313" key="1">
    <source>
        <dbReference type="EMBL" id="CAK9140549.1"/>
    </source>
</evidence>
<dbReference type="Proteomes" id="UP001642360">
    <property type="component" value="Unassembled WGS sequence"/>
</dbReference>
<comment type="caution">
    <text evidence="1">The sequence shown here is derived from an EMBL/GenBank/DDBJ whole genome shotgun (WGS) entry which is preliminary data.</text>
</comment>
<protein>
    <submittedName>
        <fullName evidence="1">Uncharacterized protein</fullName>
    </submittedName>
</protein>
<evidence type="ECO:0000313" key="2">
    <source>
        <dbReference type="Proteomes" id="UP001642360"/>
    </source>
</evidence>
<gene>
    <name evidence="1" type="ORF">ILEXP_LOCUS8009</name>
</gene>
<proteinExistence type="predicted"/>
<dbReference type="EMBL" id="CAUOFW020001056">
    <property type="protein sequence ID" value="CAK9140549.1"/>
    <property type="molecule type" value="Genomic_DNA"/>
</dbReference>